<dbReference type="NCBIfam" id="NF003280">
    <property type="entry name" value="PRK04270.1"/>
    <property type="match status" value="1"/>
</dbReference>
<keyword evidence="9" id="KW-1185">Reference proteome</keyword>
<dbReference type="InterPro" id="IPR020103">
    <property type="entry name" value="PsdUridine_synth_cat_dom_sf"/>
</dbReference>
<feature type="domain" description="PUA" evidence="6">
    <location>
        <begin position="247"/>
        <end position="321"/>
    </location>
</feature>
<evidence type="ECO:0000259" key="6">
    <source>
        <dbReference type="SMART" id="SM00359"/>
    </source>
</evidence>
<comment type="function">
    <text evidence="3 5">Could be responsible for synthesis of pseudouridine from uracil-55 in the psi GC loop of transfer RNAs.</text>
</comment>
<dbReference type="GO" id="GO:0160148">
    <property type="term" value="F:tRNA pseudouridine(55) synthase activity"/>
    <property type="evidence" value="ECO:0007669"/>
    <property type="project" value="UniProtKB-EC"/>
</dbReference>
<accession>A0A133VCW8</accession>
<evidence type="ECO:0000256" key="3">
    <source>
        <dbReference type="ARBA" id="ARBA00060072"/>
    </source>
</evidence>
<dbReference type="GO" id="GO:1990481">
    <property type="term" value="P:mRNA pseudouridine synthesis"/>
    <property type="evidence" value="ECO:0007669"/>
    <property type="project" value="TreeGrafter"/>
</dbReference>
<evidence type="ECO:0000313" key="8">
    <source>
        <dbReference type="EMBL" id="KXB04298.1"/>
    </source>
</evidence>
<dbReference type="Pfam" id="PF08068">
    <property type="entry name" value="DKCLD"/>
    <property type="match status" value="1"/>
</dbReference>
<name>A0A133VCW8_9EURY</name>
<dbReference type="InterPro" id="IPR032819">
    <property type="entry name" value="TruB_C"/>
</dbReference>
<evidence type="ECO:0000259" key="7">
    <source>
        <dbReference type="SMART" id="SM01136"/>
    </source>
</evidence>
<dbReference type="InterPro" id="IPR002501">
    <property type="entry name" value="PsdUridine_synth_N"/>
</dbReference>
<dbReference type="Proteomes" id="UP000070076">
    <property type="component" value="Unassembled WGS sequence"/>
</dbReference>
<sequence length="331" mass="36988">MAFLGKLPADTPREVLIRARDFTNPDHGCEPSARSMTEHLRFGVINLDKPIGPTSHEVVNWVKRLMKVNKAGHGGTLDPRVSGILPVALQEATKLTQTLLPAGKEYINLIHLHRDVPDHKLEQVLAEFEGEIYQRPPVRAAVKRRLRKRKIYYIELLERENRDALLRIGCQAGTYIRKLCHDIGRVLGCGAHMAELRRSRTGPFTEDDTLVNLHDLADAYAFWKEDGLEEPLRDAVQPVEKSVEHLPKIVVRDGAVDALCHGASLAAPGVLSVETGISIGDLVAEMTLKGELIALAKSEMTSRKIQEAEHGIIAKPERVIMNPDTYPRKWK</sequence>
<dbReference type="AlphaFoldDB" id="A0A133VCW8"/>
<dbReference type="InterPro" id="IPR012960">
    <property type="entry name" value="Dyskerin-like"/>
</dbReference>
<dbReference type="EMBL" id="LHYB01000042">
    <property type="protein sequence ID" value="KXB04298.1"/>
    <property type="molecule type" value="Genomic_DNA"/>
</dbReference>
<dbReference type="FunFam" id="3.30.2350.10:FF:000001">
    <property type="entry name" value="H/ACA ribonucleoprotein complex subunit CBF5"/>
    <property type="match status" value="1"/>
</dbReference>
<dbReference type="Gene3D" id="3.30.2350.10">
    <property type="entry name" value="Pseudouridine synthase"/>
    <property type="match status" value="1"/>
</dbReference>
<keyword evidence="2 5" id="KW-0413">Isomerase</keyword>
<evidence type="ECO:0000256" key="2">
    <source>
        <dbReference type="ARBA" id="ARBA00023235"/>
    </source>
</evidence>
<dbReference type="InterPro" id="IPR026326">
    <property type="entry name" value="TruB_arch"/>
</dbReference>
<dbReference type="InterPro" id="IPR004802">
    <property type="entry name" value="tRNA_PsdUridine_synth_B_fam"/>
</dbReference>
<dbReference type="SMART" id="SM01136">
    <property type="entry name" value="DKCLD"/>
    <property type="match status" value="1"/>
</dbReference>
<dbReference type="PROSITE" id="PS50890">
    <property type="entry name" value="PUA"/>
    <property type="match status" value="1"/>
</dbReference>
<dbReference type="GO" id="GO:0003723">
    <property type="term" value="F:RNA binding"/>
    <property type="evidence" value="ECO:0007669"/>
    <property type="project" value="InterPro"/>
</dbReference>
<dbReference type="SMART" id="SM00359">
    <property type="entry name" value="PUA"/>
    <property type="match status" value="1"/>
</dbReference>
<gene>
    <name evidence="5" type="primary">truB</name>
    <name evidence="8" type="ORF">AKJ48_03095</name>
</gene>
<reference evidence="8 9" key="1">
    <citation type="journal article" date="2016" name="Sci. Rep.">
        <title>Metabolic traits of an uncultured archaeal lineage -MSBL1- from brine pools of the Red Sea.</title>
        <authorList>
            <person name="Mwirichia R."/>
            <person name="Alam I."/>
            <person name="Rashid M."/>
            <person name="Vinu M."/>
            <person name="Ba-Alawi W."/>
            <person name="Anthony Kamau A."/>
            <person name="Kamanda Ngugi D."/>
            <person name="Goker M."/>
            <person name="Klenk H.P."/>
            <person name="Bajic V."/>
            <person name="Stingl U."/>
        </authorList>
    </citation>
    <scope>NUCLEOTIDE SEQUENCE [LARGE SCALE GENOMIC DNA]</scope>
    <source>
        <strain evidence="8">SCGC-AAA261O19</strain>
    </source>
</reference>
<evidence type="ECO:0000313" key="9">
    <source>
        <dbReference type="Proteomes" id="UP000070076"/>
    </source>
</evidence>
<dbReference type="NCBIfam" id="TIGR00425">
    <property type="entry name" value="CBF5"/>
    <property type="match status" value="1"/>
</dbReference>
<dbReference type="InterPro" id="IPR015947">
    <property type="entry name" value="PUA-like_sf"/>
</dbReference>
<comment type="catalytic activity">
    <reaction evidence="5">
        <text>uridine(55) in tRNA = pseudouridine(55) in tRNA</text>
        <dbReference type="Rhea" id="RHEA:42532"/>
        <dbReference type="Rhea" id="RHEA-COMP:10101"/>
        <dbReference type="Rhea" id="RHEA-COMP:10102"/>
        <dbReference type="ChEBI" id="CHEBI:65314"/>
        <dbReference type="ChEBI" id="CHEBI:65315"/>
        <dbReference type="EC" id="5.4.99.25"/>
    </reaction>
</comment>
<feature type="active site" description="Nucleophile" evidence="5">
    <location>
        <position position="78"/>
    </location>
</feature>
<dbReference type="Pfam" id="PF01472">
    <property type="entry name" value="PUA"/>
    <property type="match status" value="1"/>
</dbReference>
<dbReference type="CDD" id="cd21148">
    <property type="entry name" value="PUA_Cbf5"/>
    <property type="match status" value="1"/>
</dbReference>
<dbReference type="InterPro" id="IPR002478">
    <property type="entry name" value="PUA"/>
</dbReference>
<dbReference type="PATRIC" id="fig|1698277.3.peg.553"/>
<dbReference type="PANTHER" id="PTHR23127:SF0">
    <property type="entry name" value="H_ACA RIBONUCLEOPROTEIN COMPLEX SUBUNIT DKC1"/>
    <property type="match status" value="1"/>
</dbReference>
<feature type="domain" description="Dyskerin-like" evidence="7">
    <location>
        <begin position="1"/>
        <end position="59"/>
    </location>
</feature>
<dbReference type="Gene3D" id="2.30.130.10">
    <property type="entry name" value="PUA domain"/>
    <property type="match status" value="1"/>
</dbReference>
<evidence type="ECO:0000256" key="1">
    <source>
        <dbReference type="ARBA" id="ARBA00022694"/>
    </source>
</evidence>
<dbReference type="InterPro" id="IPR036974">
    <property type="entry name" value="PUA_sf"/>
</dbReference>
<dbReference type="GO" id="GO:0031120">
    <property type="term" value="P:snRNA pseudouridine synthesis"/>
    <property type="evidence" value="ECO:0007669"/>
    <property type="project" value="TreeGrafter"/>
</dbReference>
<dbReference type="Pfam" id="PF16198">
    <property type="entry name" value="TruB_C_2"/>
    <property type="match status" value="1"/>
</dbReference>
<dbReference type="GO" id="GO:0000495">
    <property type="term" value="P:box H/ACA sno(s)RNA 3'-end processing"/>
    <property type="evidence" value="ECO:0007669"/>
    <property type="project" value="TreeGrafter"/>
</dbReference>
<comment type="similarity">
    <text evidence="4 5">Belongs to the pseudouridine synthase TruB family. Type 2 subfamily.</text>
</comment>
<evidence type="ECO:0000256" key="4">
    <source>
        <dbReference type="ARBA" id="ARBA00060775"/>
    </source>
</evidence>
<dbReference type="GO" id="GO:0031118">
    <property type="term" value="P:rRNA pseudouridine synthesis"/>
    <property type="evidence" value="ECO:0007669"/>
    <property type="project" value="TreeGrafter"/>
</dbReference>
<dbReference type="Pfam" id="PF01509">
    <property type="entry name" value="TruB_N"/>
    <property type="match status" value="1"/>
</dbReference>
<evidence type="ECO:0000256" key="5">
    <source>
        <dbReference type="HAMAP-Rule" id="MF_01081"/>
    </source>
</evidence>
<dbReference type="CDD" id="cd02572">
    <property type="entry name" value="PseudoU_synth_hDyskerin"/>
    <property type="match status" value="1"/>
</dbReference>
<proteinExistence type="inferred from homology"/>
<dbReference type="SUPFAM" id="SSF88697">
    <property type="entry name" value="PUA domain-like"/>
    <property type="match status" value="1"/>
</dbReference>
<dbReference type="GO" id="GO:0031119">
    <property type="term" value="P:tRNA pseudouridine synthesis"/>
    <property type="evidence" value="ECO:0007669"/>
    <property type="project" value="UniProtKB-UniRule"/>
</dbReference>
<protein>
    <recommendedName>
        <fullName evidence="5">Probable tRNA pseudouridine synthase B</fullName>
        <ecNumber evidence="5">5.4.99.25</ecNumber>
    </recommendedName>
    <alternativeName>
        <fullName evidence="5">tRNA pseudouridine(55) synthase</fullName>
        <shortName evidence="5">Psi55 synthase</shortName>
    </alternativeName>
    <alternativeName>
        <fullName evidence="5">tRNA pseudouridylate synthase</fullName>
    </alternativeName>
    <alternativeName>
        <fullName evidence="5">tRNA-uridine isomerase</fullName>
    </alternativeName>
</protein>
<dbReference type="PANTHER" id="PTHR23127">
    <property type="entry name" value="CENTROMERE/MICROTUBULE BINDING PROTEIN CBF5"/>
    <property type="match status" value="1"/>
</dbReference>
<dbReference type="HAMAP" id="MF_01081">
    <property type="entry name" value="TruB_arch"/>
    <property type="match status" value="1"/>
</dbReference>
<dbReference type="EC" id="5.4.99.25" evidence="5"/>
<comment type="caution">
    <text evidence="8">The sequence shown here is derived from an EMBL/GenBank/DDBJ whole genome shotgun (WGS) entry which is preliminary data.</text>
</comment>
<keyword evidence="1 5" id="KW-0819">tRNA processing</keyword>
<dbReference type="SUPFAM" id="SSF55120">
    <property type="entry name" value="Pseudouridine synthase"/>
    <property type="match status" value="1"/>
</dbReference>
<organism evidence="8 9">
    <name type="scientific">candidate division MSBL1 archaeon SCGC-AAA261O19</name>
    <dbReference type="NCBI Taxonomy" id="1698277"/>
    <lineage>
        <taxon>Archaea</taxon>
        <taxon>Methanobacteriati</taxon>
        <taxon>Methanobacteriota</taxon>
        <taxon>candidate division MSBL1</taxon>
    </lineage>
</organism>